<dbReference type="AlphaFoldDB" id="A0A318ZP05"/>
<accession>A0A318ZP05</accession>
<dbReference type="EMBL" id="KZ821219">
    <property type="protein sequence ID" value="PYH49329.1"/>
    <property type="molecule type" value="Genomic_DNA"/>
</dbReference>
<name>A0A318ZP05_9EURO</name>
<dbReference type="Gene3D" id="3.40.50.1110">
    <property type="entry name" value="SGNH hydrolase"/>
    <property type="match status" value="1"/>
</dbReference>
<evidence type="ECO:0000313" key="3">
    <source>
        <dbReference type="Proteomes" id="UP000248349"/>
    </source>
</evidence>
<proteinExistence type="predicted"/>
<dbReference type="Proteomes" id="UP000248349">
    <property type="component" value="Unassembled WGS sequence"/>
</dbReference>
<evidence type="ECO:0000256" key="1">
    <source>
        <dbReference type="SAM" id="MobiDB-lite"/>
    </source>
</evidence>
<dbReference type="RefSeq" id="XP_025435311.1">
    <property type="nucleotide sequence ID" value="XM_025577106.1"/>
</dbReference>
<reference evidence="2 3" key="1">
    <citation type="submission" date="2016-12" db="EMBL/GenBank/DDBJ databases">
        <title>The genomes of Aspergillus section Nigri reveals drivers in fungal speciation.</title>
        <authorList>
            <consortium name="DOE Joint Genome Institute"/>
            <person name="Vesth T.C."/>
            <person name="Nybo J."/>
            <person name="Theobald S."/>
            <person name="Brandl J."/>
            <person name="Frisvad J.C."/>
            <person name="Nielsen K.F."/>
            <person name="Lyhne E.K."/>
            <person name="Kogle M.E."/>
            <person name="Kuo A."/>
            <person name="Riley R."/>
            <person name="Clum A."/>
            <person name="Nolan M."/>
            <person name="Lipzen A."/>
            <person name="Salamov A."/>
            <person name="Henrissat B."/>
            <person name="Wiebenga A."/>
            <person name="De Vries R.P."/>
            <person name="Grigoriev I.V."/>
            <person name="Mortensen U.H."/>
            <person name="Andersen M.R."/>
            <person name="Baker S.E."/>
        </authorList>
    </citation>
    <scope>NUCLEOTIDE SEQUENCE [LARGE SCALE GENOMIC DNA]</scope>
    <source>
        <strain evidence="2 3">JOP 1030-1</strain>
    </source>
</reference>
<evidence type="ECO:0000313" key="2">
    <source>
        <dbReference type="EMBL" id="PYH49329.1"/>
    </source>
</evidence>
<protein>
    <submittedName>
        <fullName evidence="2">Uncharacterized protein</fullName>
    </submittedName>
</protein>
<dbReference type="OrthoDB" id="2119228at2759"/>
<dbReference type="InterPro" id="IPR036514">
    <property type="entry name" value="SGNH_hydro_sf"/>
</dbReference>
<feature type="region of interest" description="Disordered" evidence="1">
    <location>
        <begin position="37"/>
        <end position="69"/>
    </location>
</feature>
<sequence length="207" mass="22449">MTQGKKGDNLHVEVSDLGVVSGARHCCHLVWAGPNTGTVQPDLAEPPTPPPLYGEQTASDQPKTSGGYSTRRMWRPTLITIISPSGAVRRAVDQGRIHNALGAYSADLRLLILGFKDMGWFYSEAPGILDSILTLISNACAGNPNLKFTVANVPQRSFVGGREDLPISSNIYNALRRTAIPEWITADSPIYLDSIQFNSSYNNLGRP</sequence>
<feature type="compositionally biased region" description="Polar residues" evidence="1">
    <location>
        <begin position="56"/>
        <end position="68"/>
    </location>
</feature>
<organism evidence="2 3">
    <name type="scientific">Aspergillus saccharolyticus JOP 1030-1</name>
    <dbReference type="NCBI Taxonomy" id="1450539"/>
    <lineage>
        <taxon>Eukaryota</taxon>
        <taxon>Fungi</taxon>
        <taxon>Dikarya</taxon>
        <taxon>Ascomycota</taxon>
        <taxon>Pezizomycotina</taxon>
        <taxon>Eurotiomycetes</taxon>
        <taxon>Eurotiomycetidae</taxon>
        <taxon>Eurotiales</taxon>
        <taxon>Aspergillaceae</taxon>
        <taxon>Aspergillus</taxon>
        <taxon>Aspergillus subgen. Circumdati</taxon>
    </lineage>
</organism>
<gene>
    <name evidence="2" type="ORF">BP01DRAFT_378896</name>
</gene>
<dbReference type="STRING" id="1450539.A0A318ZP05"/>
<dbReference type="GeneID" id="37078335"/>
<keyword evidence="3" id="KW-1185">Reference proteome</keyword>